<dbReference type="PANTHER" id="PTHR43877">
    <property type="entry name" value="AMINOALKYLPHOSPHONATE N-ACETYLTRANSFERASE-RELATED-RELATED"/>
    <property type="match status" value="1"/>
</dbReference>
<dbReference type="CDD" id="cd04301">
    <property type="entry name" value="NAT_SF"/>
    <property type="match status" value="1"/>
</dbReference>
<organism evidence="4 5">
    <name type="scientific">Lactobacillus kullabergensis</name>
    <dbReference type="NCBI Taxonomy" id="1218493"/>
    <lineage>
        <taxon>Bacteria</taxon>
        <taxon>Bacillati</taxon>
        <taxon>Bacillota</taxon>
        <taxon>Bacilli</taxon>
        <taxon>Lactobacillales</taxon>
        <taxon>Lactobacillaceae</taxon>
        <taxon>Lactobacillus</taxon>
    </lineage>
</organism>
<evidence type="ECO:0000256" key="1">
    <source>
        <dbReference type="ARBA" id="ARBA00022679"/>
    </source>
</evidence>
<dbReference type="HOGENOM" id="CLU_013985_34_4_9"/>
<accession>A0A0F4L7K8</accession>
<dbReference type="OrthoDB" id="9797826at2"/>
<dbReference type="InterPro" id="IPR016181">
    <property type="entry name" value="Acyl_CoA_acyltransferase"/>
</dbReference>
<evidence type="ECO:0000256" key="2">
    <source>
        <dbReference type="ARBA" id="ARBA00023315"/>
    </source>
</evidence>
<dbReference type="AlphaFoldDB" id="A0A0F4L7K8"/>
<dbReference type="PATRIC" id="fig|1218493.3.peg.1841"/>
<dbReference type="InterPro" id="IPR000182">
    <property type="entry name" value="GNAT_dom"/>
</dbReference>
<dbReference type="SUPFAM" id="SSF55729">
    <property type="entry name" value="Acyl-CoA N-acyltransferases (Nat)"/>
    <property type="match status" value="1"/>
</dbReference>
<dbReference type="PROSITE" id="PS51186">
    <property type="entry name" value="GNAT"/>
    <property type="match status" value="1"/>
</dbReference>
<dbReference type="Pfam" id="PF00583">
    <property type="entry name" value="Acetyltransf_1"/>
    <property type="match status" value="1"/>
</dbReference>
<dbReference type="Proteomes" id="UP000033533">
    <property type="component" value="Unassembled WGS sequence"/>
</dbReference>
<dbReference type="Gene3D" id="3.40.630.30">
    <property type="match status" value="1"/>
</dbReference>
<gene>
    <name evidence="4" type="ORF">JF76_17550</name>
</gene>
<proteinExistence type="predicted"/>
<dbReference type="RefSeq" id="WP_045928715.1">
    <property type="nucleotide sequence ID" value="NZ_JBHSZS010000008.1"/>
</dbReference>
<dbReference type="GO" id="GO:0016747">
    <property type="term" value="F:acyltransferase activity, transferring groups other than amino-acyl groups"/>
    <property type="evidence" value="ECO:0007669"/>
    <property type="project" value="InterPro"/>
</dbReference>
<sequence>MIRKCEVADSPAIQKINQIELGYDYPVEKTAANIKRLLNDPAHHYLWVFEDDSTKKVEGYLHAEVFEETYFDPMFNVLALAVDSSVQKKGIGSQLMHTLEKQAKNLGMKEIRLNSGESRLGAHKFYEKLGYTSNKMQKRFGKKLD</sequence>
<keyword evidence="1 4" id="KW-0808">Transferase</keyword>
<reference evidence="4 5" key="1">
    <citation type="submission" date="2014-12" db="EMBL/GenBank/DDBJ databases">
        <title>Comparative genomics of the lactic acid bacteria isolated from the honey bee gut.</title>
        <authorList>
            <person name="Ellegaard K.M."/>
            <person name="Tamarit D."/>
            <person name="Javelind E."/>
            <person name="Olofsson T."/>
            <person name="Andersson S.G."/>
            <person name="Vasquez A."/>
        </authorList>
    </citation>
    <scope>NUCLEOTIDE SEQUENCE [LARGE SCALE GENOMIC DNA]</scope>
    <source>
        <strain evidence="4 5">Biut2</strain>
    </source>
</reference>
<protein>
    <submittedName>
        <fullName evidence="4">Histone acetyltransferase HPA2</fullName>
    </submittedName>
</protein>
<dbReference type="STRING" id="1218493.JF76_17550"/>
<comment type="caution">
    <text evidence="4">The sequence shown here is derived from an EMBL/GenBank/DDBJ whole genome shotgun (WGS) entry which is preliminary data.</text>
</comment>
<evidence type="ECO:0000313" key="4">
    <source>
        <dbReference type="EMBL" id="KJY54244.1"/>
    </source>
</evidence>
<dbReference type="EMBL" id="JXBY01000028">
    <property type="protein sequence ID" value="KJY54244.1"/>
    <property type="molecule type" value="Genomic_DNA"/>
</dbReference>
<dbReference type="InterPro" id="IPR050832">
    <property type="entry name" value="Bact_Acetyltransf"/>
</dbReference>
<evidence type="ECO:0000313" key="5">
    <source>
        <dbReference type="Proteomes" id="UP000033533"/>
    </source>
</evidence>
<evidence type="ECO:0000259" key="3">
    <source>
        <dbReference type="PROSITE" id="PS51186"/>
    </source>
</evidence>
<name>A0A0F4L7K8_9LACO</name>
<keyword evidence="2" id="KW-0012">Acyltransferase</keyword>
<feature type="domain" description="N-acetyltransferase" evidence="3">
    <location>
        <begin position="1"/>
        <end position="145"/>
    </location>
</feature>